<evidence type="ECO:0000256" key="1">
    <source>
        <dbReference type="ARBA" id="ARBA00004370"/>
    </source>
</evidence>
<dbReference type="Pfam" id="PF23263">
    <property type="entry name" value="C8-3_MUC4"/>
    <property type="match status" value="1"/>
</dbReference>
<dbReference type="InterPro" id="IPR003886">
    <property type="entry name" value="NIDO_dom"/>
</dbReference>
<dbReference type="InterPro" id="IPR005533">
    <property type="entry name" value="AMOP_dom"/>
</dbReference>
<dbReference type="InterPro" id="IPR056619">
    <property type="entry name" value="C8-3_MUC4"/>
</dbReference>
<dbReference type="Gene3D" id="4.10.400.10">
    <property type="entry name" value="Low-density Lipoprotein Receptor"/>
    <property type="match status" value="1"/>
</dbReference>
<dbReference type="SMART" id="SM00723">
    <property type="entry name" value="AMOP"/>
    <property type="match status" value="1"/>
</dbReference>
<dbReference type="PROSITE" id="PS51233">
    <property type="entry name" value="VWFD"/>
    <property type="match status" value="1"/>
</dbReference>
<evidence type="ECO:0000313" key="13">
    <source>
        <dbReference type="Proteomes" id="UP001201812"/>
    </source>
</evidence>
<dbReference type="PANTHER" id="PTHR13802">
    <property type="entry name" value="MUCIN 4-RELATED"/>
    <property type="match status" value="1"/>
</dbReference>
<dbReference type="Gene3D" id="2.40.128.20">
    <property type="match status" value="1"/>
</dbReference>
<dbReference type="SMART" id="SM00216">
    <property type="entry name" value="VWD"/>
    <property type="match status" value="1"/>
</dbReference>
<dbReference type="SMART" id="SM00539">
    <property type="entry name" value="NIDO"/>
    <property type="match status" value="1"/>
</dbReference>
<evidence type="ECO:0000256" key="7">
    <source>
        <dbReference type="SAM" id="SignalP"/>
    </source>
</evidence>
<keyword evidence="5" id="KW-1015">Disulfide bond</keyword>
<feature type="chain" id="PRO_5041916257" evidence="7">
    <location>
        <begin position="22"/>
        <end position="1587"/>
    </location>
</feature>
<dbReference type="InterPro" id="IPR003599">
    <property type="entry name" value="Ig_sub"/>
</dbReference>
<evidence type="ECO:0000259" key="11">
    <source>
        <dbReference type="PROSITE" id="PS51233"/>
    </source>
</evidence>
<evidence type="ECO:0000259" key="9">
    <source>
        <dbReference type="PROSITE" id="PS50856"/>
    </source>
</evidence>
<dbReference type="Pfam" id="PF03782">
    <property type="entry name" value="AMOP"/>
    <property type="match status" value="1"/>
</dbReference>
<dbReference type="InterPro" id="IPR013783">
    <property type="entry name" value="Ig-like_fold"/>
</dbReference>
<feature type="domain" description="NIDO" evidence="10">
    <location>
        <begin position="99"/>
        <end position="254"/>
    </location>
</feature>
<evidence type="ECO:0000259" key="8">
    <source>
        <dbReference type="PROSITE" id="PS50835"/>
    </source>
</evidence>
<dbReference type="PROSITE" id="PS01209">
    <property type="entry name" value="LDLRA_1"/>
    <property type="match status" value="1"/>
</dbReference>
<organism evidence="12 13">
    <name type="scientific">Ditylenchus destructor</name>
    <dbReference type="NCBI Taxonomy" id="166010"/>
    <lineage>
        <taxon>Eukaryota</taxon>
        <taxon>Metazoa</taxon>
        <taxon>Ecdysozoa</taxon>
        <taxon>Nematoda</taxon>
        <taxon>Chromadorea</taxon>
        <taxon>Rhabditida</taxon>
        <taxon>Tylenchina</taxon>
        <taxon>Tylenchomorpha</taxon>
        <taxon>Sphaerularioidea</taxon>
        <taxon>Anguinidae</taxon>
        <taxon>Anguininae</taxon>
        <taxon>Ditylenchus</taxon>
    </lineage>
</organism>
<dbReference type="Gene3D" id="2.60.40.10">
    <property type="entry name" value="Immunoglobulins"/>
    <property type="match status" value="1"/>
</dbReference>
<name>A0AAD4R0C2_9BILA</name>
<dbReference type="PROSITE" id="PS51220">
    <property type="entry name" value="NIDO"/>
    <property type="match status" value="1"/>
</dbReference>
<dbReference type="CDD" id="cd00112">
    <property type="entry name" value="LDLa"/>
    <property type="match status" value="1"/>
</dbReference>
<dbReference type="SUPFAM" id="SSF50814">
    <property type="entry name" value="Lipocalins"/>
    <property type="match status" value="1"/>
</dbReference>
<protein>
    <submittedName>
        <fullName evidence="12">Nidogen-like domain-containing protein</fullName>
    </submittedName>
</protein>
<dbReference type="InterPro" id="IPR001846">
    <property type="entry name" value="VWF_type-D"/>
</dbReference>
<dbReference type="GO" id="GO:0007160">
    <property type="term" value="P:cell-matrix adhesion"/>
    <property type="evidence" value="ECO:0007669"/>
    <property type="project" value="InterPro"/>
</dbReference>
<feature type="domain" description="VWFD" evidence="11">
    <location>
        <begin position="682"/>
        <end position="872"/>
    </location>
</feature>
<dbReference type="InterPro" id="IPR012674">
    <property type="entry name" value="Calycin"/>
</dbReference>
<evidence type="ECO:0000256" key="6">
    <source>
        <dbReference type="PROSITE-ProRule" id="PRU00124"/>
    </source>
</evidence>
<keyword evidence="13" id="KW-1185">Reference proteome</keyword>
<proteinExistence type="predicted"/>
<feature type="domain" description="Ig-like" evidence="8">
    <location>
        <begin position="1054"/>
        <end position="1134"/>
    </location>
</feature>
<feature type="domain" description="Ig-like" evidence="8">
    <location>
        <begin position="1352"/>
        <end position="1432"/>
    </location>
</feature>
<evidence type="ECO:0000256" key="5">
    <source>
        <dbReference type="ARBA" id="ARBA00023157"/>
    </source>
</evidence>
<dbReference type="InterPro" id="IPR036055">
    <property type="entry name" value="LDL_receptor-like_sf"/>
</dbReference>
<feature type="domain" description="AMOP" evidence="9">
    <location>
        <begin position="534"/>
        <end position="670"/>
    </location>
</feature>
<evidence type="ECO:0000256" key="3">
    <source>
        <dbReference type="ARBA" id="ARBA00022989"/>
    </source>
</evidence>
<keyword evidence="4" id="KW-0472">Membrane</keyword>
<dbReference type="InterPro" id="IPR007110">
    <property type="entry name" value="Ig-like_dom"/>
</dbReference>
<evidence type="ECO:0000256" key="2">
    <source>
        <dbReference type="ARBA" id="ARBA00022692"/>
    </source>
</evidence>
<dbReference type="SMART" id="SM00192">
    <property type="entry name" value="LDLa"/>
    <property type="match status" value="1"/>
</dbReference>
<dbReference type="InterPro" id="IPR023415">
    <property type="entry name" value="LDLR_class-A_CS"/>
</dbReference>
<dbReference type="InterPro" id="IPR003598">
    <property type="entry name" value="Ig_sub2"/>
</dbReference>
<keyword evidence="2" id="KW-0812">Transmembrane</keyword>
<dbReference type="InterPro" id="IPR036179">
    <property type="entry name" value="Ig-like_dom_sf"/>
</dbReference>
<sequence>MTHQSFSLIFLIALFPTSSSGISLDRFLPYGTTHGDTEMERGDDTGSPALQLSVPFPFFDTLYSTLWVNVNGAISFAKQISKYTPVCGPVEREYSSIAPFWADVDIRYTGYVFYRQTTVAKSLEKAQKEISSAFSNFAGIKLKWLLVATWLNVTYYPDRTCCGPRKRNTFQAIITTDGRHSFAIFYYQNLTWTTGAESGGRDGLGGTPAQAGFDFGDGNHRLMIPGSCTGDVLKINEQSNVGDPGKWVFRVDRAAIQTAGCTQGTGKVQLRISPSFVYTITRQPIELVGPCVENAGNGTGAFCRFFDPNGNTTEFDAKVHVNGSSYAKFTCPTPFFYTVGRLRVELHVSSGQSSKTQSYNGHFYTLDPHSDLNGNQLKVELETVIDAQDPETNKSAKILKFSWDPKIFPENQGQIQVGLLGLTNGKNQSWNEVFPLVLTEENKGVARVDAAKVAEIQEKFNDTELIQRFADMSQLAFYAAPVVPSSDNSDRQRRFANLIVPFLSLTKRTFSFVTTKSIISTMATFKIVSTIFGTNDSRRRTCQAWYNTDPGTQSFNLPDCPCTSEQADNDADFERDGSAALTWFFHPGADHCVRSKRKSAAQGGQQCCYDKGGKLLVGPPGGGTEDWGSHGDRNVVSNFLSHARADILTWHACCWDDPSGPYCKMYYEKRPSKDCRNYRPKRKAAVIGDPHMRTFDGLSYTFNGIGEFWLLINNTDQPLALQGRMERQGSASVVTALAMKTEDSSLVQIQYSRVRVVDIFIDRIPMDLSQDETLSVEFSNVSVSVTKALDLVYVSISDGHTLELRTGFGFGLSLSVPTEFEGKTEGLFGTLDDDFTNDLRARNGSLVSHDASLERIHYDFGLTWKIREEESLFDYFEKDYAHYNPDDKEFSPNFNFDPSESSAAARELCGDNWACLYDFDSTGGDAEMANRTRRQVEAHETWRNVSNTAKVPPICPPLNHPKNGLCLTSHLFEGAEAQCHCFPGFEFPESNNGDEIRNRSVLTMRCQISDAESTDESDNVKSVSWIPEVEGQVTDCEPAKPEEECKDLYGCSMPDIVDMTPEVERLVIPEGVSVNFSCRWALGSGKLFPDPYIIWKVNGSDLDCEAPDCHEESENGTSVLTLKNIKQNESQYCCFPAINHRRTSRGYCWNVIVVDKQPDDIEMAANPEEECEEAKSLYGSDIVLIPYSDTSFTDEYGFHDNHSFTFYCATRGKNTEVYFTRMGYYDSERLLGNATEEDMTRSEIEQIIDRSFVNSSKCITGKRLTVPFTSAESAGLYHCIAKNSYDYMGKYSRLKLERSGGVCHFESEYRCADGRQCVAKSQVCNGQSDCADLSDERDRHGCSYPLFVDMKPDEVLLEIPEDGILNLTCRAIGKSDPLIKWRVNGTEISCAEPDCQQVSENGTGTLTLKNVKRESEGAYTCEAIVDYQYTVASRDWIVRVVDRMVYGKEIPDKFLGYWKLDHNINFNAYLNARYHSRPVREKAENDMKRKTILRTGTGSYSWVSKEGIYDNVVLGKEFPCTSSFCADQSKWVLFEYLPANETIIETQKINSKPIYDYKYTLEDGFLVKHMEWGNVLAKLFYRNDDSK</sequence>
<dbReference type="PANTHER" id="PTHR13802:SF59">
    <property type="entry name" value="SUSHI DOMAIN-CONTAINING PROTEIN 2"/>
    <property type="match status" value="1"/>
</dbReference>
<keyword evidence="7" id="KW-0732">Signal</keyword>
<evidence type="ECO:0000313" key="12">
    <source>
        <dbReference type="EMBL" id="KAI1707227.1"/>
    </source>
</evidence>
<dbReference type="Pfam" id="PF00094">
    <property type="entry name" value="VWD"/>
    <property type="match status" value="1"/>
</dbReference>
<dbReference type="InterPro" id="IPR051495">
    <property type="entry name" value="Epithelial_Barrier/Signaling"/>
</dbReference>
<feature type="signal peptide" evidence="7">
    <location>
        <begin position="1"/>
        <end position="21"/>
    </location>
</feature>
<comment type="caution">
    <text evidence="12">The sequence shown here is derived from an EMBL/GenBank/DDBJ whole genome shotgun (WGS) entry which is preliminary data.</text>
</comment>
<dbReference type="InterPro" id="IPR002172">
    <property type="entry name" value="LDrepeatLR_classA_rpt"/>
</dbReference>
<comment type="subcellular location">
    <subcellularLocation>
        <location evidence="1">Membrane</location>
    </subcellularLocation>
</comment>
<gene>
    <name evidence="12" type="ORF">DdX_12606</name>
</gene>
<accession>A0AAD4R0C2</accession>
<evidence type="ECO:0000259" key="10">
    <source>
        <dbReference type="PROSITE" id="PS51220"/>
    </source>
</evidence>
<dbReference type="PROSITE" id="PS50856">
    <property type="entry name" value="AMOP"/>
    <property type="match status" value="1"/>
</dbReference>
<dbReference type="Pfam" id="PF00057">
    <property type="entry name" value="Ldl_recept_a"/>
    <property type="match status" value="1"/>
</dbReference>
<dbReference type="Proteomes" id="UP001201812">
    <property type="component" value="Unassembled WGS sequence"/>
</dbReference>
<reference evidence="12" key="1">
    <citation type="submission" date="2022-01" db="EMBL/GenBank/DDBJ databases">
        <title>Genome Sequence Resource for Two Populations of Ditylenchus destructor, the Migratory Endoparasitic Phytonematode.</title>
        <authorList>
            <person name="Zhang H."/>
            <person name="Lin R."/>
            <person name="Xie B."/>
        </authorList>
    </citation>
    <scope>NUCLEOTIDE SEQUENCE</scope>
    <source>
        <strain evidence="12">BazhouSP</strain>
    </source>
</reference>
<dbReference type="PROSITE" id="PS50835">
    <property type="entry name" value="IG_LIKE"/>
    <property type="match status" value="2"/>
</dbReference>
<dbReference type="SUPFAM" id="SSF57424">
    <property type="entry name" value="LDL receptor-like module"/>
    <property type="match status" value="1"/>
</dbReference>
<dbReference type="SUPFAM" id="SSF48726">
    <property type="entry name" value="Immunoglobulin"/>
    <property type="match status" value="1"/>
</dbReference>
<comment type="caution">
    <text evidence="6">Lacks conserved residue(s) required for the propagation of feature annotation.</text>
</comment>
<dbReference type="Pfam" id="PF13927">
    <property type="entry name" value="Ig_3"/>
    <property type="match status" value="1"/>
</dbReference>
<evidence type="ECO:0000256" key="4">
    <source>
        <dbReference type="ARBA" id="ARBA00023136"/>
    </source>
</evidence>
<dbReference type="PROSITE" id="PS50068">
    <property type="entry name" value="LDLRA_2"/>
    <property type="match status" value="1"/>
</dbReference>
<dbReference type="EMBL" id="JAKKPZ010000042">
    <property type="protein sequence ID" value="KAI1707227.1"/>
    <property type="molecule type" value="Genomic_DNA"/>
</dbReference>
<dbReference type="Pfam" id="PF06119">
    <property type="entry name" value="NIDO"/>
    <property type="match status" value="1"/>
</dbReference>
<dbReference type="SMART" id="SM00408">
    <property type="entry name" value="IGc2"/>
    <property type="match status" value="2"/>
</dbReference>
<keyword evidence="3" id="KW-1133">Transmembrane helix</keyword>
<dbReference type="SMART" id="SM00409">
    <property type="entry name" value="IG"/>
    <property type="match status" value="3"/>
</dbReference>
<dbReference type="GO" id="GO:0016020">
    <property type="term" value="C:membrane"/>
    <property type="evidence" value="ECO:0007669"/>
    <property type="project" value="UniProtKB-SubCell"/>
</dbReference>